<gene>
    <name evidence="2" type="ORF">GJV85_11100</name>
</gene>
<evidence type="ECO:0000256" key="1">
    <source>
        <dbReference type="SAM" id="MobiDB-lite"/>
    </source>
</evidence>
<sequence length="174" mass="20471">MLFAEYLDLSDLEDDEILLSQDENEGENELEFFEEEGIDLEDIDVDDDLDDLEAFGDIEDLDSLEEIEDFSEHKDLEEEFYEAGEEENDSEDEEESISNEDYERFSLIKNALGNYYSDNKYNSEFIENVYIADSIGVSSDLKKYLEEDMFLNVYIRRLDMNSEMLELVKMELSI</sequence>
<evidence type="ECO:0000313" key="2">
    <source>
        <dbReference type="EMBL" id="QSZ42631.1"/>
    </source>
</evidence>
<accession>A0A975B1Q7</accession>
<protein>
    <submittedName>
        <fullName evidence="2">Uncharacterized protein</fullName>
    </submittedName>
</protein>
<dbReference type="KEGG" id="saqt:GJV85_11100"/>
<dbReference type="EMBL" id="CP046072">
    <property type="protein sequence ID" value="QSZ42631.1"/>
    <property type="molecule type" value="Genomic_DNA"/>
</dbReference>
<reference evidence="2" key="2">
    <citation type="submission" date="2021-04" db="EMBL/GenBank/DDBJ databases">
        <title>Isolation and characterization of a novel species of the genus Sulfurimonas.</title>
        <authorList>
            <person name="Fukui M."/>
        </authorList>
    </citation>
    <scope>NUCLEOTIDE SEQUENCE</scope>
    <source>
        <strain evidence="2">H1576</strain>
    </source>
</reference>
<dbReference type="AlphaFoldDB" id="A0A975B1Q7"/>
<evidence type="ECO:0000313" key="3">
    <source>
        <dbReference type="Proteomes" id="UP000671852"/>
    </source>
</evidence>
<feature type="region of interest" description="Disordered" evidence="1">
    <location>
        <begin position="80"/>
        <end position="100"/>
    </location>
</feature>
<name>A0A975B1Q7_9BACT</name>
<proteinExistence type="predicted"/>
<keyword evidence="3" id="KW-1185">Reference proteome</keyword>
<dbReference type="Proteomes" id="UP000671852">
    <property type="component" value="Chromosome"/>
</dbReference>
<reference evidence="2" key="1">
    <citation type="submission" date="2019-11" db="EMBL/GenBank/DDBJ databases">
        <authorList>
            <person name="Kojima H."/>
        </authorList>
    </citation>
    <scope>NUCLEOTIDE SEQUENCE</scope>
    <source>
        <strain evidence="2">H1576</strain>
    </source>
</reference>
<dbReference type="RefSeq" id="WP_207561442.1">
    <property type="nucleotide sequence ID" value="NZ_CP046072.1"/>
</dbReference>
<organism evidence="2 3">
    <name type="scientific">Sulfurimonas aquatica</name>
    <dbReference type="NCBI Taxonomy" id="2672570"/>
    <lineage>
        <taxon>Bacteria</taxon>
        <taxon>Pseudomonadati</taxon>
        <taxon>Campylobacterota</taxon>
        <taxon>Epsilonproteobacteria</taxon>
        <taxon>Campylobacterales</taxon>
        <taxon>Sulfurimonadaceae</taxon>
        <taxon>Sulfurimonas</taxon>
    </lineage>
</organism>